<protein>
    <submittedName>
        <fullName evidence="1">13889_t:CDS:1</fullName>
    </submittedName>
</protein>
<proteinExistence type="predicted"/>
<accession>A0A9N9BKI9</accession>
<dbReference type="EMBL" id="CAJVPP010001698">
    <property type="protein sequence ID" value="CAG8568979.1"/>
    <property type="molecule type" value="Genomic_DNA"/>
</dbReference>
<dbReference type="AlphaFoldDB" id="A0A9N9BKI9"/>
<evidence type="ECO:0000313" key="1">
    <source>
        <dbReference type="EMBL" id="CAG8568979.1"/>
    </source>
</evidence>
<gene>
    <name evidence="1" type="ORF">FMOSSE_LOCUS7354</name>
</gene>
<evidence type="ECO:0000313" key="2">
    <source>
        <dbReference type="Proteomes" id="UP000789375"/>
    </source>
</evidence>
<organism evidence="1 2">
    <name type="scientific">Funneliformis mosseae</name>
    <name type="common">Endomycorrhizal fungus</name>
    <name type="synonym">Glomus mosseae</name>
    <dbReference type="NCBI Taxonomy" id="27381"/>
    <lineage>
        <taxon>Eukaryota</taxon>
        <taxon>Fungi</taxon>
        <taxon>Fungi incertae sedis</taxon>
        <taxon>Mucoromycota</taxon>
        <taxon>Glomeromycotina</taxon>
        <taxon>Glomeromycetes</taxon>
        <taxon>Glomerales</taxon>
        <taxon>Glomeraceae</taxon>
        <taxon>Funneliformis</taxon>
    </lineage>
</organism>
<dbReference type="Proteomes" id="UP000789375">
    <property type="component" value="Unassembled WGS sequence"/>
</dbReference>
<keyword evidence="2" id="KW-1185">Reference proteome</keyword>
<sequence>MVFLANFAIFSEVMSAKSSDLSTLNLCHLIWATIVFCKTL</sequence>
<name>A0A9N9BKI9_FUNMO</name>
<comment type="caution">
    <text evidence="1">The sequence shown here is derived from an EMBL/GenBank/DDBJ whole genome shotgun (WGS) entry which is preliminary data.</text>
</comment>
<reference evidence="1" key="1">
    <citation type="submission" date="2021-06" db="EMBL/GenBank/DDBJ databases">
        <authorList>
            <person name="Kallberg Y."/>
            <person name="Tangrot J."/>
            <person name="Rosling A."/>
        </authorList>
    </citation>
    <scope>NUCLEOTIDE SEQUENCE</scope>
    <source>
        <strain evidence="1">87-6 pot B 2015</strain>
    </source>
</reference>